<dbReference type="Pfam" id="PF03923">
    <property type="entry name" value="Lipoprotein_16"/>
    <property type="match status" value="1"/>
</dbReference>
<sequence length="186" mass="20360">MKFIPVVLSILLIAGCASEPTAITLNPTVTNATGQVYKNLSAKVSVNDLRSTVHIVELLSAEDPSTLIGTTSSLKDVLVAKFASELTSQGLNVADNSDLQVEFNVERARTYVNQDVLDYRANTIIKLKVKVENPAQTLSKTFTLRATTRGALTADIDELQRDFNIQLAKLILQVLEDQQLQNFIKG</sequence>
<feature type="chain" id="PRO_5046999172" evidence="1">
    <location>
        <begin position="23"/>
        <end position="186"/>
    </location>
</feature>
<accession>A0ABY9TX75</accession>
<name>A0ABY9TX75_9GAMM</name>
<evidence type="ECO:0000313" key="3">
    <source>
        <dbReference type="Proteomes" id="UP001258994"/>
    </source>
</evidence>
<gene>
    <name evidence="2" type="ORF">RGQ13_05085</name>
</gene>
<reference evidence="3" key="1">
    <citation type="submission" date="2023-09" db="EMBL/GenBank/DDBJ databases">
        <authorList>
            <person name="Li S."/>
            <person name="Li X."/>
            <person name="Zhang C."/>
            <person name="Zhao Z."/>
        </authorList>
    </citation>
    <scope>NUCLEOTIDE SEQUENCE [LARGE SCALE GENOMIC DNA]</scope>
    <source>
        <strain evidence="3">SQ149</strain>
    </source>
</reference>
<dbReference type="Proteomes" id="UP001258994">
    <property type="component" value="Chromosome"/>
</dbReference>
<dbReference type="EMBL" id="CP134145">
    <property type="protein sequence ID" value="WNC73368.1"/>
    <property type="molecule type" value="Genomic_DNA"/>
</dbReference>
<organism evidence="2 3">
    <name type="scientific">Thalassotalea psychrophila</name>
    <dbReference type="NCBI Taxonomy" id="3065647"/>
    <lineage>
        <taxon>Bacteria</taxon>
        <taxon>Pseudomonadati</taxon>
        <taxon>Pseudomonadota</taxon>
        <taxon>Gammaproteobacteria</taxon>
        <taxon>Alteromonadales</taxon>
        <taxon>Colwelliaceae</taxon>
        <taxon>Thalassotalea</taxon>
    </lineage>
</organism>
<evidence type="ECO:0000256" key="1">
    <source>
        <dbReference type="SAM" id="SignalP"/>
    </source>
</evidence>
<keyword evidence="2" id="KW-0449">Lipoprotein</keyword>
<feature type="signal peptide" evidence="1">
    <location>
        <begin position="1"/>
        <end position="22"/>
    </location>
</feature>
<protein>
    <submittedName>
        <fullName evidence="2">YajG family lipoprotein</fullName>
    </submittedName>
</protein>
<dbReference type="PROSITE" id="PS51257">
    <property type="entry name" value="PROKAR_LIPOPROTEIN"/>
    <property type="match status" value="1"/>
</dbReference>
<dbReference type="InterPro" id="IPR005619">
    <property type="entry name" value="Uncharacterised_YajG"/>
</dbReference>
<proteinExistence type="predicted"/>
<keyword evidence="1" id="KW-0732">Signal</keyword>
<keyword evidence="3" id="KW-1185">Reference proteome</keyword>
<evidence type="ECO:0000313" key="2">
    <source>
        <dbReference type="EMBL" id="WNC73368.1"/>
    </source>
</evidence>
<dbReference type="RefSeq" id="WP_348392480.1">
    <property type="nucleotide sequence ID" value="NZ_CP134145.1"/>
</dbReference>